<feature type="transmembrane region" description="Helical" evidence="7">
    <location>
        <begin position="162"/>
        <end position="184"/>
    </location>
</feature>
<evidence type="ECO:0000256" key="2">
    <source>
        <dbReference type="ARBA" id="ARBA00022692"/>
    </source>
</evidence>
<evidence type="ECO:0000256" key="3">
    <source>
        <dbReference type="ARBA" id="ARBA00022989"/>
    </source>
</evidence>
<dbReference type="Pfam" id="PF01061">
    <property type="entry name" value="ABC2_membrane"/>
    <property type="match status" value="1"/>
</dbReference>
<keyword evidence="4 7" id="KW-0472">Membrane</keyword>
<name>A0A2M8LY59_9ACTN</name>
<feature type="transmembrane region" description="Helical" evidence="7">
    <location>
        <begin position="81"/>
        <end position="104"/>
    </location>
</feature>
<dbReference type="PANTHER" id="PTHR43027:SF2">
    <property type="entry name" value="TRANSPORT PERMEASE PROTEIN"/>
    <property type="match status" value="1"/>
</dbReference>
<dbReference type="InterPro" id="IPR052902">
    <property type="entry name" value="ABC-2_transporter"/>
</dbReference>
<comment type="caution">
    <text evidence="9">The sequence shown here is derived from an EMBL/GenBank/DDBJ whole genome shotgun (WGS) entry which is preliminary data.</text>
</comment>
<organism evidence="9 10">
    <name type="scientific">Streptomyces carminius</name>
    <dbReference type="NCBI Taxonomy" id="2665496"/>
    <lineage>
        <taxon>Bacteria</taxon>
        <taxon>Bacillati</taxon>
        <taxon>Actinomycetota</taxon>
        <taxon>Actinomycetes</taxon>
        <taxon>Kitasatosporales</taxon>
        <taxon>Streptomycetaceae</taxon>
        <taxon>Streptomyces</taxon>
    </lineage>
</organism>
<proteinExistence type="predicted"/>
<dbReference type="PIRSF" id="PIRSF006648">
    <property type="entry name" value="DrrB"/>
    <property type="match status" value="1"/>
</dbReference>
<dbReference type="RefSeq" id="WP_100202399.1">
    <property type="nucleotide sequence ID" value="NZ_PGGW01000052.1"/>
</dbReference>
<comment type="subcellular location">
    <subcellularLocation>
        <location evidence="1">Membrane</location>
        <topology evidence="1">Multi-pass membrane protein</topology>
    </subcellularLocation>
</comment>
<evidence type="ECO:0000256" key="7">
    <source>
        <dbReference type="SAM" id="Phobius"/>
    </source>
</evidence>
<protein>
    <recommendedName>
        <fullName evidence="8">ABC-2 type transporter transmembrane domain-containing protein</fullName>
    </recommendedName>
</protein>
<dbReference type="InterPro" id="IPR013525">
    <property type="entry name" value="ABC2_TM"/>
</dbReference>
<reference evidence="9 10" key="1">
    <citation type="submission" date="2017-11" db="EMBL/GenBank/DDBJ databases">
        <title>Streptomyces carmine sp. nov., a novel actinomycete isolated from Sophora alopecuroides in Xinjiang, China.</title>
        <authorList>
            <person name="Wang Y."/>
            <person name="Luo X."/>
            <person name="Wan C."/>
            <person name="Zhang L."/>
        </authorList>
    </citation>
    <scope>NUCLEOTIDE SEQUENCE [LARGE SCALE GENOMIC DNA]</scope>
    <source>
        <strain evidence="9 10">TRM SA0054</strain>
    </source>
</reference>
<feature type="transmembrane region" description="Helical" evidence="7">
    <location>
        <begin position="125"/>
        <end position="150"/>
    </location>
</feature>
<evidence type="ECO:0000256" key="5">
    <source>
        <dbReference type="ARBA" id="ARBA00023251"/>
    </source>
</evidence>
<dbReference type="PANTHER" id="PTHR43027">
    <property type="entry name" value="DOXORUBICIN RESISTANCE ABC TRANSPORTER PERMEASE PROTEIN DRRC-RELATED"/>
    <property type="match status" value="1"/>
</dbReference>
<dbReference type="InterPro" id="IPR000412">
    <property type="entry name" value="ABC_2_transport"/>
</dbReference>
<keyword evidence="2 7" id="KW-0812">Transmembrane</keyword>
<dbReference type="AlphaFoldDB" id="A0A2M8LY59"/>
<evidence type="ECO:0000256" key="6">
    <source>
        <dbReference type="SAM" id="MobiDB-lite"/>
    </source>
</evidence>
<feature type="transmembrane region" description="Helical" evidence="7">
    <location>
        <begin position="247"/>
        <end position="266"/>
    </location>
</feature>
<evidence type="ECO:0000256" key="4">
    <source>
        <dbReference type="ARBA" id="ARBA00023136"/>
    </source>
</evidence>
<sequence length="276" mass="29140">MSTTDTTPATDTGSTGRAAGTGAAAAARRMRSLARAELTLLVRNRTALFTALLMPPAMVLFMRSSVEQISLEGTGLDATGVVMTGGVLMVLVLVVYSNLVSTYASRREELVLKRLRTGEPRDWEILAGTAMPAAAVALAQCALLVAAGAALLEMTPPERPDLLVLGVLLGVVLLVLLAAVTAVVTRTAESAQITALPLLLLAFLGSGMFIPLELTPDGVADVLRLLPMTPVVELVRYGWFGGGEADGILRAVAVATAWSVASGYAVRRWFRWEPRR</sequence>
<accession>A0A2M8LY59</accession>
<keyword evidence="3 7" id="KW-1133">Transmembrane helix</keyword>
<dbReference type="EMBL" id="PGGW01000052">
    <property type="protein sequence ID" value="PJE96906.1"/>
    <property type="molecule type" value="Genomic_DNA"/>
</dbReference>
<gene>
    <name evidence="9" type="ORF">CUT44_15215</name>
</gene>
<dbReference type="GO" id="GO:0043190">
    <property type="term" value="C:ATP-binding cassette (ABC) transporter complex"/>
    <property type="evidence" value="ECO:0007669"/>
    <property type="project" value="InterPro"/>
</dbReference>
<feature type="transmembrane region" description="Helical" evidence="7">
    <location>
        <begin position="38"/>
        <end position="61"/>
    </location>
</feature>
<dbReference type="Proteomes" id="UP000230407">
    <property type="component" value="Unassembled WGS sequence"/>
</dbReference>
<evidence type="ECO:0000256" key="1">
    <source>
        <dbReference type="ARBA" id="ARBA00004141"/>
    </source>
</evidence>
<feature type="region of interest" description="Disordered" evidence="6">
    <location>
        <begin position="1"/>
        <end position="21"/>
    </location>
</feature>
<dbReference type="GO" id="GO:0046677">
    <property type="term" value="P:response to antibiotic"/>
    <property type="evidence" value="ECO:0007669"/>
    <property type="project" value="UniProtKB-KW"/>
</dbReference>
<feature type="domain" description="ABC-2 type transporter transmembrane" evidence="8">
    <location>
        <begin position="31"/>
        <end position="238"/>
    </location>
</feature>
<keyword evidence="5" id="KW-0046">Antibiotic resistance</keyword>
<keyword evidence="10" id="KW-1185">Reference proteome</keyword>
<dbReference type="GO" id="GO:0140359">
    <property type="term" value="F:ABC-type transporter activity"/>
    <property type="evidence" value="ECO:0007669"/>
    <property type="project" value="InterPro"/>
</dbReference>
<evidence type="ECO:0000259" key="8">
    <source>
        <dbReference type="Pfam" id="PF01061"/>
    </source>
</evidence>
<evidence type="ECO:0000313" key="9">
    <source>
        <dbReference type="EMBL" id="PJE96906.1"/>
    </source>
</evidence>
<feature type="transmembrane region" description="Helical" evidence="7">
    <location>
        <begin position="196"/>
        <end position="214"/>
    </location>
</feature>
<evidence type="ECO:0000313" key="10">
    <source>
        <dbReference type="Proteomes" id="UP000230407"/>
    </source>
</evidence>